<evidence type="ECO:0000313" key="2">
    <source>
        <dbReference type="Ensembl" id="ENSSMAP00000036684.1"/>
    </source>
</evidence>
<protein>
    <recommendedName>
        <fullName evidence="1">B30.2/SPRY domain-containing protein</fullName>
    </recommendedName>
</protein>
<dbReference type="InterPro" id="IPR043136">
    <property type="entry name" value="B30.2/SPRY_sf"/>
</dbReference>
<dbReference type="InterPro" id="IPR050143">
    <property type="entry name" value="TRIM/RBCC"/>
</dbReference>
<organism evidence="2 3">
    <name type="scientific">Scophthalmus maximus</name>
    <name type="common">Turbot</name>
    <name type="synonym">Psetta maxima</name>
    <dbReference type="NCBI Taxonomy" id="52904"/>
    <lineage>
        <taxon>Eukaryota</taxon>
        <taxon>Metazoa</taxon>
        <taxon>Chordata</taxon>
        <taxon>Craniata</taxon>
        <taxon>Vertebrata</taxon>
        <taxon>Euteleostomi</taxon>
        <taxon>Actinopterygii</taxon>
        <taxon>Neopterygii</taxon>
        <taxon>Teleostei</taxon>
        <taxon>Neoteleostei</taxon>
        <taxon>Acanthomorphata</taxon>
        <taxon>Carangaria</taxon>
        <taxon>Pleuronectiformes</taxon>
        <taxon>Pleuronectoidei</taxon>
        <taxon>Scophthalmidae</taxon>
        <taxon>Scophthalmus</taxon>
    </lineage>
</organism>
<dbReference type="PRINTS" id="PR01407">
    <property type="entry name" value="BUTYPHLNCDUF"/>
</dbReference>
<reference evidence="2" key="1">
    <citation type="submission" date="2023-05" db="EMBL/GenBank/DDBJ databases">
        <title>High-quality long-read genome of Scophthalmus maximus.</title>
        <authorList>
            <person name="Lien S."/>
            <person name="Martinez P."/>
        </authorList>
    </citation>
    <scope>NUCLEOTIDE SEQUENCE [LARGE SCALE GENOMIC DNA]</scope>
</reference>
<dbReference type="SUPFAM" id="SSF49899">
    <property type="entry name" value="Concanavalin A-like lectins/glucanases"/>
    <property type="match status" value="1"/>
</dbReference>
<reference evidence="2" key="2">
    <citation type="submission" date="2025-08" db="UniProtKB">
        <authorList>
            <consortium name="Ensembl"/>
        </authorList>
    </citation>
    <scope>IDENTIFICATION</scope>
</reference>
<dbReference type="PANTHER" id="PTHR24103">
    <property type="entry name" value="E3 UBIQUITIN-PROTEIN LIGASE TRIM"/>
    <property type="match status" value="1"/>
</dbReference>
<sequence length="121" mass="14114">MWPNTWVQLSPVILDPNTAHARLYLSDDLTTVRCGDTLQQLPDNPERHGRCPTVLGSEGFSSGKHSWEVEVGDHPDWNIGLTKQSVDRKGKLFLSPEYGIWLTFLWYFKFFYRCRVRFILI</sequence>
<dbReference type="AlphaFoldDB" id="A0A8D3BNS6"/>
<feature type="domain" description="B30.2/SPRY" evidence="1">
    <location>
        <begin position="1"/>
        <end position="121"/>
    </location>
</feature>
<evidence type="ECO:0000313" key="3">
    <source>
        <dbReference type="Proteomes" id="UP000694558"/>
    </source>
</evidence>
<evidence type="ECO:0000259" key="1">
    <source>
        <dbReference type="PROSITE" id="PS50188"/>
    </source>
</evidence>
<dbReference type="SMART" id="SM00589">
    <property type="entry name" value="PRY"/>
    <property type="match status" value="1"/>
</dbReference>
<proteinExistence type="predicted"/>
<dbReference type="PROSITE" id="PS50188">
    <property type="entry name" value="B302_SPRY"/>
    <property type="match status" value="1"/>
</dbReference>
<dbReference type="InterPro" id="IPR006574">
    <property type="entry name" value="PRY"/>
</dbReference>
<dbReference type="GeneTree" id="ENSGT00970000193390"/>
<dbReference type="Gene3D" id="2.60.120.920">
    <property type="match status" value="1"/>
</dbReference>
<name>A0A8D3BNS6_SCOMX</name>
<dbReference type="Pfam" id="PF00622">
    <property type="entry name" value="SPRY"/>
    <property type="match status" value="1"/>
</dbReference>
<dbReference type="Proteomes" id="UP000694558">
    <property type="component" value="Chromosome 9"/>
</dbReference>
<dbReference type="InterPro" id="IPR003877">
    <property type="entry name" value="SPRY_dom"/>
</dbReference>
<dbReference type="InterPro" id="IPR001870">
    <property type="entry name" value="B30.2/SPRY"/>
</dbReference>
<dbReference type="Pfam" id="PF13765">
    <property type="entry name" value="PRY"/>
    <property type="match status" value="1"/>
</dbReference>
<dbReference type="InterPro" id="IPR013320">
    <property type="entry name" value="ConA-like_dom_sf"/>
</dbReference>
<dbReference type="Ensembl" id="ENSSMAT00000051843.1">
    <property type="protein sequence ID" value="ENSSMAP00000036684.1"/>
    <property type="gene ID" value="ENSSMAG00000021885.1"/>
</dbReference>
<accession>A0A8D3BNS6</accession>
<dbReference type="InterPro" id="IPR003879">
    <property type="entry name" value="Butyrophylin_SPRY"/>
</dbReference>